<dbReference type="InterPro" id="IPR021701">
    <property type="entry name" value="DUF3284"/>
</dbReference>
<dbReference type="Pfam" id="PF11687">
    <property type="entry name" value="DUF3284"/>
    <property type="match status" value="1"/>
</dbReference>
<dbReference type="EMBL" id="NGMM01000003">
    <property type="protein sequence ID" value="OTP15930.1"/>
    <property type="molecule type" value="Genomic_DNA"/>
</dbReference>
<gene>
    <name evidence="1" type="ORF">A5888_002144</name>
    <name evidence="2" type="ORF">A5888_004015</name>
</gene>
<evidence type="ECO:0000313" key="3">
    <source>
        <dbReference type="Proteomes" id="UP000195141"/>
    </source>
</evidence>
<dbReference type="OrthoDB" id="2186631at2"/>
<evidence type="ECO:0000313" key="1">
    <source>
        <dbReference type="EMBL" id="OTP15930.1"/>
    </source>
</evidence>
<protein>
    <recommendedName>
        <fullName evidence="4">DUF3284 domain-containing protein</fullName>
    </recommendedName>
</protein>
<name>A0A242K6J6_9ENTE</name>
<reference evidence="2" key="3">
    <citation type="submission" date="2024-03" db="EMBL/GenBank/DDBJ databases">
        <title>The Genome Sequence of Enterococcus sp. DIV0242b.</title>
        <authorList>
            <consortium name="The Broad Institute Genomics Platform"/>
            <consortium name="The Broad Institute Microbial Omics Core"/>
            <consortium name="The Broad Institute Genomic Center for Infectious Diseases"/>
            <person name="Earl A."/>
            <person name="Manson A."/>
            <person name="Gilmore M."/>
            <person name="Schwartman J."/>
            <person name="Shea T."/>
            <person name="Abouelleil A."/>
            <person name="Cao P."/>
            <person name="Chapman S."/>
            <person name="Cusick C."/>
            <person name="Young S."/>
            <person name="Neafsey D."/>
            <person name="Nusbaum C."/>
            <person name="Birren B."/>
        </authorList>
    </citation>
    <scope>NUCLEOTIDE SEQUENCE</scope>
    <source>
        <strain evidence="2">9E7_DIV0242</strain>
    </source>
</reference>
<organism evidence="1">
    <name type="scientific">Candidatus Enterococcus clewellii</name>
    <dbReference type="NCBI Taxonomy" id="1834193"/>
    <lineage>
        <taxon>Bacteria</taxon>
        <taxon>Bacillati</taxon>
        <taxon>Bacillota</taxon>
        <taxon>Bacilli</taxon>
        <taxon>Lactobacillales</taxon>
        <taxon>Enterococcaceae</taxon>
        <taxon>Enterococcus</taxon>
    </lineage>
</organism>
<dbReference type="AlphaFoldDB" id="A0A242K6J6"/>
<accession>A0A242K6J6</accession>
<dbReference type="RefSeq" id="WP_086349206.1">
    <property type="nucleotide sequence ID" value="NZ_CP147247.1"/>
</dbReference>
<proteinExistence type="predicted"/>
<keyword evidence="3" id="KW-1185">Reference proteome</keyword>
<dbReference type="SUPFAM" id="SSF55961">
    <property type="entry name" value="Bet v1-like"/>
    <property type="match status" value="1"/>
</dbReference>
<evidence type="ECO:0008006" key="4">
    <source>
        <dbReference type="Google" id="ProtNLM"/>
    </source>
</evidence>
<sequence length="148" mass="17312">MRVDTLSYSFFMKPNIAAVYQAVLNEQLSYFKRQNSAVSCLKEGTTVHCQLRTKTQKIGVSSTMTVTKIETNHYFQMQTSSSTGGITQTYQFDEKDGRVLVTYSERNTFEKTRHQYGFMVVGFFYKYFFNRGVRQRMKYLENLAEMSN</sequence>
<dbReference type="EMBL" id="CP147247">
    <property type="protein sequence ID" value="WYJ92242.1"/>
    <property type="molecule type" value="Genomic_DNA"/>
</dbReference>
<evidence type="ECO:0000313" key="2">
    <source>
        <dbReference type="EMBL" id="WYJ92242.1"/>
    </source>
</evidence>
<dbReference type="Proteomes" id="UP000195141">
    <property type="component" value="Chromosome"/>
</dbReference>
<reference evidence="1" key="1">
    <citation type="submission" date="2017-05" db="EMBL/GenBank/DDBJ databases">
        <title>The Genome Sequence of Enterococcus sp. 9E7_DIV0242.</title>
        <authorList>
            <consortium name="The Broad Institute Genomics Platform"/>
            <consortium name="The Broad Institute Genomic Center for Infectious Diseases"/>
            <person name="Earl A."/>
            <person name="Manson A."/>
            <person name="Schwartman J."/>
            <person name="Gilmore M."/>
            <person name="Abouelleil A."/>
            <person name="Cao P."/>
            <person name="Chapman S."/>
            <person name="Cusick C."/>
            <person name="Shea T."/>
            <person name="Young S."/>
            <person name="Neafsey D."/>
            <person name="Nusbaum C."/>
            <person name="Birren B."/>
        </authorList>
    </citation>
    <scope>NUCLEOTIDE SEQUENCE [LARGE SCALE GENOMIC DNA]</scope>
    <source>
        <strain evidence="1">9E7_DIV0242</strain>
    </source>
</reference>
<reference evidence="2" key="2">
    <citation type="submission" date="2017-05" db="EMBL/GenBank/DDBJ databases">
        <authorList>
            <consortium name="The Broad Institute Genomics Platform"/>
            <consortium name="The Broad Institute Genomic Center for Infectious Diseases"/>
            <person name="Earl A."/>
            <person name="Manson A."/>
            <person name="Schwartman J."/>
            <person name="Gilmore M."/>
            <person name="Abouelleil A."/>
            <person name="Cao P."/>
            <person name="Chapman S."/>
            <person name="Cusick C."/>
            <person name="Shea T."/>
            <person name="Young S."/>
            <person name="Neafsey D."/>
            <person name="Nusbaum C."/>
            <person name="Birren B."/>
        </authorList>
    </citation>
    <scope>NUCLEOTIDE SEQUENCE</scope>
    <source>
        <strain evidence="2">9E7_DIV0242</strain>
    </source>
</reference>